<evidence type="ECO:0000256" key="1">
    <source>
        <dbReference type="SAM" id="MobiDB-lite"/>
    </source>
</evidence>
<dbReference type="Proteomes" id="UP000324897">
    <property type="component" value="Unassembled WGS sequence"/>
</dbReference>
<protein>
    <submittedName>
        <fullName evidence="2">Uncharacterized protein</fullName>
    </submittedName>
</protein>
<sequence>MGPVIPGGPKDLSKTPSEDAATGEQMAMKRLANQPDTGKPNKSDGQTANGAADEDQAVSKAPYDGEDIDEAAGVDKQPLRLEQLQQNIEIAVAPEVSNALAAGFKRVMVGDRWVDINVASRGLGSREFVSLGTNMSSDTEMSDGNSVLQQLPAQQRAGECSHARKKGTKSSSSQEKKQLKVAGTGREIEKTKKGKLHISHAVHESIKTLAEKGMLLAAPQAMIKTEPEEKMEDRALGLVL</sequence>
<feature type="region of interest" description="Disordered" evidence="1">
    <location>
        <begin position="152"/>
        <end position="196"/>
    </location>
</feature>
<reference evidence="2 3" key="1">
    <citation type="journal article" date="2019" name="Sci. Rep.">
        <title>A high-quality genome of Eragrostis curvula grass provides insights into Poaceae evolution and supports new strategies to enhance forage quality.</title>
        <authorList>
            <person name="Carballo J."/>
            <person name="Santos B.A.C.M."/>
            <person name="Zappacosta D."/>
            <person name="Garbus I."/>
            <person name="Selva J.P."/>
            <person name="Gallo C.A."/>
            <person name="Diaz A."/>
            <person name="Albertini E."/>
            <person name="Caccamo M."/>
            <person name="Echenique V."/>
        </authorList>
    </citation>
    <scope>NUCLEOTIDE SEQUENCE [LARGE SCALE GENOMIC DNA]</scope>
    <source>
        <strain evidence="3">cv. Victoria</strain>
        <tissue evidence="2">Leaf</tissue>
    </source>
</reference>
<feature type="region of interest" description="Disordered" evidence="1">
    <location>
        <begin position="1"/>
        <end position="74"/>
    </location>
</feature>
<keyword evidence="3" id="KW-1185">Reference proteome</keyword>
<dbReference type="AlphaFoldDB" id="A0A5J9UI18"/>
<name>A0A5J9UI18_9POAL</name>
<comment type="caution">
    <text evidence="2">The sequence shown here is derived from an EMBL/GenBank/DDBJ whole genome shotgun (WGS) entry which is preliminary data.</text>
</comment>
<dbReference type="EMBL" id="RWGY01000018">
    <property type="protein sequence ID" value="TVU23176.1"/>
    <property type="molecule type" value="Genomic_DNA"/>
</dbReference>
<dbReference type="Gramene" id="TVU23176">
    <property type="protein sequence ID" value="TVU23176"/>
    <property type="gene ID" value="EJB05_30210"/>
</dbReference>
<proteinExistence type="predicted"/>
<gene>
    <name evidence="2" type="ORF">EJB05_30210</name>
</gene>
<evidence type="ECO:0000313" key="3">
    <source>
        <dbReference type="Proteomes" id="UP000324897"/>
    </source>
</evidence>
<feature type="non-terminal residue" evidence="2">
    <location>
        <position position="1"/>
    </location>
</feature>
<accession>A0A5J9UI18</accession>
<evidence type="ECO:0000313" key="2">
    <source>
        <dbReference type="EMBL" id="TVU23176.1"/>
    </source>
</evidence>
<organism evidence="2 3">
    <name type="scientific">Eragrostis curvula</name>
    <name type="common">weeping love grass</name>
    <dbReference type="NCBI Taxonomy" id="38414"/>
    <lineage>
        <taxon>Eukaryota</taxon>
        <taxon>Viridiplantae</taxon>
        <taxon>Streptophyta</taxon>
        <taxon>Embryophyta</taxon>
        <taxon>Tracheophyta</taxon>
        <taxon>Spermatophyta</taxon>
        <taxon>Magnoliopsida</taxon>
        <taxon>Liliopsida</taxon>
        <taxon>Poales</taxon>
        <taxon>Poaceae</taxon>
        <taxon>PACMAD clade</taxon>
        <taxon>Chloridoideae</taxon>
        <taxon>Eragrostideae</taxon>
        <taxon>Eragrostidinae</taxon>
        <taxon>Eragrostis</taxon>
    </lineage>
</organism>